<protein>
    <recommendedName>
        <fullName evidence="1">B box-type domain-containing protein</fullName>
    </recommendedName>
</protein>
<dbReference type="Gene3D" id="3.30.160.60">
    <property type="entry name" value="Classic Zinc Finger"/>
    <property type="match status" value="1"/>
</dbReference>
<organism evidence="2 3">
    <name type="scientific">Dictyostelium discoideum</name>
    <name type="common">Social amoeba</name>
    <dbReference type="NCBI Taxonomy" id="44689"/>
    <lineage>
        <taxon>Eukaryota</taxon>
        <taxon>Amoebozoa</taxon>
        <taxon>Evosea</taxon>
        <taxon>Eumycetozoa</taxon>
        <taxon>Dictyostelia</taxon>
        <taxon>Dictyosteliales</taxon>
        <taxon>Dictyosteliaceae</taxon>
        <taxon>Dictyostelium</taxon>
    </lineage>
</organism>
<dbReference type="AlphaFoldDB" id="Q54H19"/>
<evidence type="ECO:0000259" key="1">
    <source>
        <dbReference type="Pfam" id="PF00643"/>
    </source>
</evidence>
<accession>Q54H19</accession>
<dbReference type="CDD" id="cd19774">
    <property type="entry name" value="Bbox2_TRIM23_C-IX_rpt2"/>
    <property type="match status" value="1"/>
</dbReference>
<keyword evidence="3" id="KW-1185">Reference proteome</keyword>
<dbReference type="Pfam" id="PF05725">
    <property type="entry name" value="FNIP"/>
    <property type="match status" value="3"/>
</dbReference>
<dbReference type="HOGENOM" id="CLU_1108742_0_0_1"/>
<gene>
    <name evidence="2" type="ORF">DDB_G0289799</name>
</gene>
<evidence type="ECO:0000313" key="3">
    <source>
        <dbReference type="Proteomes" id="UP000002195"/>
    </source>
</evidence>
<dbReference type="KEGG" id="ddi:DDB_G0289799"/>
<dbReference type="VEuPathDB" id="AmoebaDB:DDB_G0289799"/>
<sequence length="251" mass="27876">MKSNQNIINNNIDNNKKCTLHPNKDIIFFCLDCKLIPCCIQCISSKGEHHGHRTDPLESTSNILSLMNNFKDDIHQKEGIAFKDNCNILSELKNKLPSHVMLLDGFNQKLTPGILPNRVKCLYLGDIKKELIIGSIPNTVTLVSLLNGFNQKLTPGILPDSVESLNLGDIKQELIIGSIPNTVTNVSLKDGFNQKLTPGILPDGLESLCLGDIKQELIIGSIPNTVKKVKVFQSFKHQIEPYVSKNVKIIQ</sequence>
<dbReference type="Proteomes" id="UP000002195">
    <property type="component" value="Unassembled WGS sequence"/>
</dbReference>
<dbReference type="SUPFAM" id="SSF57845">
    <property type="entry name" value="B-box zinc-binding domain"/>
    <property type="match status" value="1"/>
</dbReference>
<dbReference type="GeneID" id="8627312"/>
<dbReference type="InterPro" id="IPR008615">
    <property type="entry name" value="FNIP"/>
</dbReference>
<dbReference type="eggNOG" id="ENOG502SBJG">
    <property type="taxonomic scope" value="Eukaryota"/>
</dbReference>
<dbReference type="InterPro" id="IPR000315">
    <property type="entry name" value="Znf_B-box"/>
</dbReference>
<dbReference type="InterPro" id="IPR052697">
    <property type="entry name" value="FNIP_repeat"/>
</dbReference>
<dbReference type="Pfam" id="PF00643">
    <property type="entry name" value="zf-B_box"/>
    <property type="match status" value="1"/>
</dbReference>
<feature type="domain" description="B box-type" evidence="1">
    <location>
        <begin position="14"/>
        <end position="57"/>
    </location>
</feature>
<reference evidence="2 3" key="1">
    <citation type="journal article" date="2005" name="Nature">
        <title>The genome of the social amoeba Dictyostelium discoideum.</title>
        <authorList>
            <consortium name="The Dictyostelium discoideum Sequencing Consortium"/>
            <person name="Eichinger L."/>
            <person name="Pachebat J.A."/>
            <person name="Glockner G."/>
            <person name="Rajandream M.A."/>
            <person name="Sucgang R."/>
            <person name="Berriman M."/>
            <person name="Song J."/>
            <person name="Olsen R."/>
            <person name="Szafranski K."/>
            <person name="Xu Q."/>
            <person name="Tunggal B."/>
            <person name="Kummerfeld S."/>
            <person name="Madera M."/>
            <person name="Konfortov B.A."/>
            <person name="Rivero F."/>
            <person name="Bankier A.T."/>
            <person name="Lehmann R."/>
            <person name="Hamlin N."/>
            <person name="Davies R."/>
            <person name="Gaudet P."/>
            <person name="Fey P."/>
            <person name="Pilcher K."/>
            <person name="Chen G."/>
            <person name="Saunders D."/>
            <person name="Sodergren E."/>
            <person name="Davis P."/>
            <person name="Kerhornou A."/>
            <person name="Nie X."/>
            <person name="Hall N."/>
            <person name="Anjard C."/>
            <person name="Hemphill L."/>
            <person name="Bason N."/>
            <person name="Farbrother P."/>
            <person name="Desany B."/>
            <person name="Just E."/>
            <person name="Morio T."/>
            <person name="Rost R."/>
            <person name="Churcher C."/>
            <person name="Cooper J."/>
            <person name="Haydock S."/>
            <person name="van Driessche N."/>
            <person name="Cronin A."/>
            <person name="Goodhead I."/>
            <person name="Muzny D."/>
            <person name="Mourier T."/>
            <person name="Pain A."/>
            <person name="Lu M."/>
            <person name="Harper D."/>
            <person name="Lindsay R."/>
            <person name="Hauser H."/>
            <person name="James K."/>
            <person name="Quiles M."/>
            <person name="Madan Babu M."/>
            <person name="Saito T."/>
            <person name="Buchrieser C."/>
            <person name="Wardroper A."/>
            <person name="Felder M."/>
            <person name="Thangavelu M."/>
            <person name="Johnson D."/>
            <person name="Knights A."/>
            <person name="Loulseged H."/>
            <person name="Mungall K."/>
            <person name="Oliver K."/>
            <person name="Price C."/>
            <person name="Quail M.A."/>
            <person name="Urushihara H."/>
            <person name="Hernandez J."/>
            <person name="Rabbinowitsch E."/>
            <person name="Steffen D."/>
            <person name="Sanders M."/>
            <person name="Ma J."/>
            <person name="Kohara Y."/>
            <person name="Sharp S."/>
            <person name="Simmonds M."/>
            <person name="Spiegler S."/>
            <person name="Tivey A."/>
            <person name="Sugano S."/>
            <person name="White B."/>
            <person name="Walker D."/>
            <person name="Woodward J."/>
            <person name="Winckler T."/>
            <person name="Tanaka Y."/>
            <person name="Shaulsky G."/>
            <person name="Schleicher M."/>
            <person name="Weinstock G."/>
            <person name="Rosenthal A."/>
            <person name="Cox E.C."/>
            <person name="Chisholm R.L."/>
            <person name="Gibbs R."/>
            <person name="Loomis W.F."/>
            <person name="Platzer M."/>
            <person name="Kay R.R."/>
            <person name="Williams J."/>
            <person name="Dear P.H."/>
            <person name="Noegel A.A."/>
            <person name="Barrell B."/>
            <person name="Kuspa A."/>
        </authorList>
    </citation>
    <scope>NUCLEOTIDE SEQUENCE [LARGE SCALE GENOMIC DNA]</scope>
    <source>
        <strain evidence="2 3">AX4</strain>
    </source>
</reference>
<dbReference type="PaxDb" id="44689-DDB0219480"/>
<proteinExistence type="predicted"/>
<dbReference type="RefSeq" id="XP_636099.1">
    <property type="nucleotide sequence ID" value="XM_631007.1"/>
</dbReference>
<evidence type="ECO:0000313" key="2">
    <source>
        <dbReference type="EMBL" id="EAL62611.1"/>
    </source>
</evidence>
<dbReference type="SMR" id="Q54H19"/>
<dbReference type="EMBL" id="AAFI02000148">
    <property type="protein sequence ID" value="EAL62611.1"/>
    <property type="molecule type" value="Genomic_DNA"/>
</dbReference>
<comment type="caution">
    <text evidence="2">The sequence shown here is derived from an EMBL/GenBank/DDBJ whole genome shotgun (WGS) entry which is preliminary data.</text>
</comment>
<name>Q54H19_DICDI</name>
<dbReference type="PANTHER" id="PTHR32031">
    <property type="entry name" value="FNIP REPEAT-CONTAINING PROTEIN-RELATED-RELATED"/>
    <property type="match status" value="1"/>
</dbReference>
<dbReference type="InParanoid" id="Q54H19"/>
<dbReference type="GO" id="GO:0008270">
    <property type="term" value="F:zinc ion binding"/>
    <property type="evidence" value="ECO:0007669"/>
    <property type="project" value="InterPro"/>
</dbReference>
<dbReference type="PANTHER" id="PTHR32031:SF47">
    <property type="entry name" value="B BOX-TYPE DOMAIN-CONTAINING PROTEIN-RELATED"/>
    <property type="match status" value="1"/>
</dbReference>